<organism evidence="1 2">
    <name type="scientific">Oceanitalea stevensii</name>
    <dbReference type="NCBI Taxonomy" id="2763072"/>
    <lineage>
        <taxon>Bacteria</taxon>
        <taxon>Bacillati</taxon>
        <taxon>Actinomycetota</taxon>
        <taxon>Actinomycetes</taxon>
        <taxon>Micrococcales</taxon>
        <taxon>Bogoriellaceae</taxon>
        <taxon>Georgenia</taxon>
    </lineage>
</organism>
<evidence type="ECO:0008006" key="3">
    <source>
        <dbReference type="Google" id="ProtNLM"/>
    </source>
</evidence>
<evidence type="ECO:0000313" key="2">
    <source>
        <dbReference type="Proteomes" id="UP000661894"/>
    </source>
</evidence>
<reference evidence="1 2" key="1">
    <citation type="submission" date="2020-08" db="EMBL/GenBank/DDBJ databases">
        <title>A Genomic Blueprint of the Chicken Gut Microbiome.</title>
        <authorList>
            <person name="Gilroy R."/>
            <person name="Ravi A."/>
            <person name="Getino M."/>
            <person name="Pursley I."/>
            <person name="Horton D.L."/>
            <person name="Alikhan N.-F."/>
            <person name="Baker D."/>
            <person name="Gharbi K."/>
            <person name="Hall N."/>
            <person name="Watson M."/>
            <person name="Adriaenssens E.M."/>
            <person name="Foster-Nyarko E."/>
            <person name="Jarju S."/>
            <person name="Secka A."/>
            <person name="Antonio M."/>
            <person name="Oren A."/>
            <person name="Chaudhuri R."/>
            <person name="La Ragione R.M."/>
            <person name="Hildebrand F."/>
            <person name="Pallen M.J."/>
        </authorList>
    </citation>
    <scope>NUCLEOTIDE SEQUENCE [LARGE SCALE GENOMIC DNA]</scope>
    <source>
        <strain evidence="1 2">Sa1BUA1</strain>
    </source>
</reference>
<sequence>MAPSSWHRWQLTAPLAALSRPVRTPARLPHVTTGPAAAAGTGVTEPADGLPVLLGGARARQVDATTCGSAVLVMLAATGDPALAQWLETGRLPAGPRPPEVPEEDVAGGAEDRFAAAQQRVKAATGRRALGPLPWPTGLGTPPWTAAREARFPGVRYRVRPVDDTTEDGATVLGLVEAANRRGHPVPLYTGGDVRGGLAHAVPRHVVLAVPPPPGAAVPGTLRVYEPSRGSVFTVRSADLLGRTQALPALGGWTHVVAALLPVPA</sequence>
<protein>
    <recommendedName>
        <fullName evidence="3">Peptidase C39-like domain-containing protein</fullName>
    </recommendedName>
</protein>
<gene>
    <name evidence="1" type="ORF">H9624_04015</name>
</gene>
<evidence type="ECO:0000313" key="1">
    <source>
        <dbReference type="EMBL" id="MBD8061488.1"/>
    </source>
</evidence>
<keyword evidence="2" id="KW-1185">Reference proteome</keyword>
<name>A0ABR8YZK6_9MICO</name>
<dbReference type="Proteomes" id="UP000661894">
    <property type="component" value="Unassembled WGS sequence"/>
</dbReference>
<comment type="caution">
    <text evidence="1">The sequence shown here is derived from an EMBL/GenBank/DDBJ whole genome shotgun (WGS) entry which is preliminary data.</text>
</comment>
<dbReference type="EMBL" id="JACSPO010000001">
    <property type="protein sequence ID" value="MBD8061488.1"/>
    <property type="molecule type" value="Genomic_DNA"/>
</dbReference>
<dbReference type="RefSeq" id="WP_251838595.1">
    <property type="nucleotide sequence ID" value="NZ_JACSPO010000001.1"/>
</dbReference>
<proteinExistence type="predicted"/>
<accession>A0ABR8YZK6</accession>